<evidence type="ECO:0000256" key="1">
    <source>
        <dbReference type="ARBA" id="ARBA00004651"/>
    </source>
</evidence>
<feature type="transmembrane region" description="Helical" evidence="7">
    <location>
        <begin position="295"/>
        <end position="317"/>
    </location>
</feature>
<proteinExistence type="predicted"/>
<feature type="transmembrane region" description="Helical" evidence="7">
    <location>
        <begin position="75"/>
        <end position="98"/>
    </location>
</feature>
<feature type="transmembrane region" description="Helical" evidence="7">
    <location>
        <begin position="151"/>
        <end position="169"/>
    </location>
</feature>
<feature type="transmembrane region" description="Helical" evidence="7">
    <location>
        <begin position="47"/>
        <end position="68"/>
    </location>
</feature>
<feature type="transmembrane region" description="Helical" evidence="7">
    <location>
        <begin position="337"/>
        <end position="364"/>
    </location>
</feature>
<dbReference type="GO" id="GO:0005886">
    <property type="term" value="C:plasma membrane"/>
    <property type="evidence" value="ECO:0007669"/>
    <property type="project" value="UniProtKB-SubCell"/>
</dbReference>
<comment type="caution">
    <text evidence="8">The sequence shown here is derived from an EMBL/GenBank/DDBJ whole genome shotgun (WGS) entry which is preliminary data.</text>
</comment>
<dbReference type="InterPro" id="IPR051327">
    <property type="entry name" value="MATE_MepA_subfamily"/>
</dbReference>
<evidence type="ECO:0000313" key="8">
    <source>
        <dbReference type="EMBL" id="EOH88664.1"/>
    </source>
</evidence>
<comment type="subcellular location">
    <subcellularLocation>
        <location evidence="1">Cell membrane</location>
        <topology evidence="1">Multi-pass membrane protein</topology>
    </subcellularLocation>
</comment>
<dbReference type="eggNOG" id="COG0534">
    <property type="taxonomic scope" value="Bacteria"/>
</dbReference>
<dbReference type="NCBIfam" id="TIGR00797">
    <property type="entry name" value="matE"/>
    <property type="match status" value="1"/>
</dbReference>
<dbReference type="EMBL" id="AJAQ01000045">
    <property type="protein sequence ID" value="EOH88664.1"/>
    <property type="molecule type" value="Genomic_DNA"/>
</dbReference>
<feature type="transmembrane region" description="Helical" evidence="7">
    <location>
        <begin position="175"/>
        <end position="192"/>
    </location>
</feature>
<reference evidence="8 9" key="1">
    <citation type="submission" date="2013-02" db="EMBL/GenBank/DDBJ databases">
        <title>The Genome Sequence of Enterococcus pallens BAA-351.</title>
        <authorList>
            <consortium name="The Broad Institute Genome Sequencing Platform"/>
            <consortium name="The Broad Institute Genome Sequencing Center for Infectious Disease"/>
            <person name="Earl A.M."/>
            <person name="Gilmore M.S."/>
            <person name="Lebreton F."/>
            <person name="Walker B."/>
            <person name="Young S.K."/>
            <person name="Zeng Q."/>
            <person name="Gargeya S."/>
            <person name="Fitzgerald M."/>
            <person name="Haas B."/>
            <person name="Abouelleil A."/>
            <person name="Alvarado L."/>
            <person name="Arachchi H.M."/>
            <person name="Berlin A.M."/>
            <person name="Chapman S.B."/>
            <person name="Dewar J."/>
            <person name="Goldberg J."/>
            <person name="Griggs A."/>
            <person name="Gujja S."/>
            <person name="Hansen M."/>
            <person name="Howarth C."/>
            <person name="Imamovic A."/>
            <person name="Larimer J."/>
            <person name="McCowan C."/>
            <person name="Murphy C."/>
            <person name="Neiman D."/>
            <person name="Pearson M."/>
            <person name="Priest M."/>
            <person name="Roberts A."/>
            <person name="Saif S."/>
            <person name="Shea T."/>
            <person name="Sisk P."/>
            <person name="Sykes S."/>
            <person name="Wortman J."/>
            <person name="Nusbaum C."/>
            <person name="Birren B."/>
        </authorList>
    </citation>
    <scope>NUCLEOTIDE SEQUENCE [LARGE SCALE GENOMIC DNA]</scope>
    <source>
        <strain evidence="8 9">ATCC BAA-351</strain>
    </source>
</reference>
<dbReference type="PATRIC" id="fig|1158607.3.peg.4466"/>
<keyword evidence="4 7" id="KW-0812">Transmembrane</keyword>
<organism evidence="8 9">
    <name type="scientific">Enterococcus pallens ATCC BAA-351</name>
    <dbReference type="NCBI Taxonomy" id="1158607"/>
    <lineage>
        <taxon>Bacteria</taxon>
        <taxon>Bacillati</taxon>
        <taxon>Bacillota</taxon>
        <taxon>Bacilli</taxon>
        <taxon>Lactobacillales</taxon>
        <taxon>Enterococcaceae</taxon>
        <taxon>Enterococcus</taxon>
    </lineage>
</organism>
<protein>
    <submittedName>
        <fullName evidence="8">MATE efflux family protein</fullName>
    </submittedName>
</protein>
<feature type="transmembrane region" description="Helical" evidence="7">
    <location>
        <begin position="250"/>
        <end position="274"/>
    </location>
</feature>
<feature type="transmembrane region" description="Helical" evidence="7">
    <location>
        <begin position="398"/>
        <end position="417"/>
    </location>
</feature>
<keyword evidence="9" id="KW-1185">Reference proteome</keyword>
<sequence length="437" mass="47812">MKELRGYVTRSVFSTLGLSLYILADTFFIANGVGVLGLAALNIALPLFNLLSGLGLLLGMGGATLFSLNKGKNNYFSQLMVAGAVIGLFFTVLGIFFAQPIAGLLGASNDTIAYTTTYMRFIMVMGPFFILNNLCLAFVRNDQNPQLAMKAMISSSVFNIVFDYVFVFIFHMGMAGAALATVLSPVVSLLILSTHRKFPKRKLALSWAIPQLGTVWKSTQLGLSSFLAEMSTGVSILVFNQVLLSLSGDIAVAAYGVLANVLIVGLSLFTGVAQGIQPLVSRAASIKDDKTIQQILRYGLKISFSLAVLLYIVLFFFKYPIIQVFNRDSNQLLTEIAAFGIPIFFLSLFASSFNVVFSIFFSAVGQAKQAFVLALARGYFLLIPLVIVLAYGFNLLGVWISLPLTELITVGMSFFFLRQYRQLHVKKEQQPKTNTIR</sequence>
<evidence type="ECO:0000256" key="4">
    <source>
        <dbReference type="ARBA" id="ARBA00022692"/>
    </source>
</evidence>
<keyword evidence="5 7" id="KW-1133">Transmembrane helix</keyword>
<keyword evidence="3" id="KW-1003">Cell membrane</keyword>
<evidence type="ECO:0000256" key="3">
    <source>
        <dbReference type="ARBA" id="ARBA00022475"/>
    </source>
</evidence>
<dbReference type="PANTHER" id="PTHR43823">
    <property type="entry name" value="SPORULATION PROTEIN YKVU"/>
    <property type="match status" value="1"/>
</dbReference>
<dbReference type="AlphaFoldDB" id="R2SKD8"/>
<evidence type="ECO:0000256" key="6">
    <source>
        <dbReference type="ARBA" id="ARBA00023136"/>
    </source>
</evidence>
<dbReference type="PIRSF" id="PIRSF006603">
    <property type="entry name" value="DinF"/>
    <property type="match status" value="1"/>
</dbReference>
<dbReference type="Pfam" id="PF01554">
    <property type="entry name" value="MatE"/>
    <property type="match status" value="2"/>
</dbReference>
<dbReference type="InterPro" id="IPR002528">
    <property type="entry name" value="MATE_fam"/>
</dbReference>
<dbReference type="GO" id="GO:0042910">
    <property type="term" value="F:xenobiotic transmembrane transporter activity"/>
    <property type="evidence" value="ECO:0007669"/>
    <property type="project" value="InterPro"/>
</dbReference>
<accession>R2SKD8</accession>
<name>R2SKD8_9ENTE</name>
<dbReference type="OrthoDB" id="9811110at2"/>
<evidence type="ECO:0000256" key="5">
    <source>
        <dbReference type="ARBA" id="ARBA00022989"/>
    </source>
</evidence>
<dbReference type="PANTHER" id="PTHR43823:SF3">
    <property type="entry name" value="MULTIDRUG EXPORT PROTEIN MEPA"/>
    <property type="match status" value="1"/>
</dbReference>
<evidence type="ECO:0000256" key="2">
    <source>
        <dbReference type="ARBA" id="ARBA00022448"/>
    </source>
</evidence>
<feature type="transmembrane region" description="Helical" evidence="7">
    <location>
        <begin position="118"/>
        <end position="139"/>
    </location>
</feature>
<keyword evidence="6 7" id="KW-0472">Membrane</keyword>
<dbReference type="RefSeq" id="WP_010759420.1">
    <property type="nucleotide sequence ID" value="NZ_ASWD01000003.1"/>
</dbReference>
<gene>
    <name evidence="8" type="ORF">UAU_04484</name>
</gene>
<feature type="transmembrane region" description="Helical" evidence="7">
    <location>
        <begin position="226"/>
        <end position="244"/>
    </location>
</feature>
<keyword evidence="2" id="KW-0813">Transport</keyword>
<feature type="transmembrane region" description="Helical" evidence="7">
    <location>
        <begin position="371"/>
        <end position="392"/>
    </location>
</feature>
<dbReference type="Proteomes" id="UP000013782">
    <property type="component" value="Unassembled WGS sequence"/>
</dbReference>
<feature type="transmembrane region" description="Helical" evidence="7">
    <location>
        <begin position="12"/>
        <end position="41"/>
    </location>
</feature>
<dbReference type="InterPro" id="IPR048279">
    <property type="entry name" value="MdtK-like"/>
</dbReference>
<evidence type="ECO:0000256" key="7">
    <source>
        <dbReference type="SAM" id="Phobius"/>
    </source>
</evidence>
<dbReference type="GO" id="GO:0015297">
    <property type="term" value="F:antiporter activity"/>
    <property type="evidence" value="ECO:0007669"/>
    <property type="project" value="InterPro"/>
</dbReference>
<dbReference type="STRING" id="160454.RV10_GL000354"/>
<dbReference type="HOGENOM" id="CLU_012893_0_2_9"/>
<evidence type="ECO:0000313" key="9">
    <source>
        <dbReference type="Proteomes" id="UP000013782"/>
    </source>
</evidence>